<reference evidence="3" key="1">
    <citation type="submission" date="2020-08" db="EMBL/GenBank/DDBJ databases">
        <title>Multicomponent nature underlies the extraordinary mechanical properties of spider dragline silk.</title>
        <authorList>
            <person name="Kono N."/>
            <person name="Nakamura H."/>
            <person name="Mori M."/>
            <person name="Yoshida Y."/>
            <person name="Ohtoshi R."/>
            <person name="Malay A.D."/>
            <person name="Moran D.A.P."/>
            <person name="Tomita M."/>
            <person name="Numata K."/>
            <person name="Arakawa K."/>
        </authorList>
    </citation>
    <scope>NUCLEOTIDE SEQUENCE</scope>
</reference>
<dbReference type="PROSITE" id="PS50866">
    <property type="entry name" value="GOLD"/>
    <property type="match status" value="1"/>
</dbReference>
<dbReference type="GO" id="GO:0005737">
    <property type="term" value="C:cytoplasm"/>
    <property type="evidence" value="ECO:0007669"/>
    <property type="project" value="TreeGrafter"/>
</dbReference>
<dbReference type="SUPFAM" id="SSF101576">
    <property type="entry name" value="Supernatant protein factor (SPF), C-terminal domain"/>
    <property type="match status" value="1"/>
</dbReference>
<evidence type="ECO:0000259" key="2">
    <source>
        <dbReference type="PROSITE" id="PS50866"/>
    </source>
</evidence>
<dbReference type="PANTHER" id="PTHR23324">
    <property type="entry name" value="SEC14 RELATED PROTEIN"/>
    <property type="match status" value="1"/>
</dbReference>
<dbReference type="InterPro" id="IPR009038">
    <property type="entry name" value="GOLD_dom"/>
</dbReference>
<dbReference type="Gene3D" id="2.60.120.680">
    <property type="entry name" value="GOLD domain"/>
    <property type="match status" value="1"/>
</dbReference>
<dbReference type="Gene3D" id="3.40.525.10">
    <property type="entry name" value="CRAL-TRIO lipid binding domain"/>
    <property type="match status" value="1"/>
</dbReference>
<dbReference type="PRINTS" id="PR00180">
    <property type="entry name" value="CRETINALDHBP"/>
</dbReference>
<feature type="domain" description="GOLD" evidence="2">
    <location>
        <begin position="273"/>
        <end position="384"/>
    </location>
</feature>
<dbReference type="InterPro" id="IPR051064">
    <property type="entry name" value="SEC14/CRAL-TRIO_domain"/>
</dbReference>
<dbReference type="SMART" id="SM01100">
    <property type="entry name" value="CRAL_TRIO_N"/>
    <property type="match status" value="1"/>
</dbReference>
<feature type="domain" description="CRAL-TRIO" evidence="1">
    <location>
        <begin position="75"/>
        <end position="249"/>
    </location>
</feature>
<name>A0A8X6TLP5_NEPPI</name>
<dbReference type="SUPFAM" id="SSF52087">
    <property type="entry name" value="CRAL/TRIO domain"/>
    <property type="match status" value="1"/>
</dbReference>
<dbReference type="InterPro" id="IPR036273">
    <property type="entry name" value="CRAL/TRIO_N_dom_sf"/>
</dbReference>
<dbReference type="SUPFAM" id="SSF46938">
    <property type="entry name" value="CRAL/TRIO N-terminal domain"/>
    <property type="match status" value="1"/>
</dbReference>
<dbReference type="OrthoDB" id="6417478at2759"/>
<protein>
    <submittedName>
        <fullName evidence="3">SEC14-like protein 3</fullName>
    </submittedName>
</protein>
<organism evidence="3 4">
    <name type="scientific">Nephila pilipes</name>
    <name type="common">Giant wood spider</name>
    <name type="synonym">Nephila maculata</name>
    <dbReference type="NCBI Taxonomy" id="299642"/>
    <lineage>
        <taxon>Eukaryota</taxon>
        <taxon>Metazoa</taxon>
        <taxon>Ecdysozoa</taxon>
        <taxon>Arthropoda</taxon>
        <taxon>Chelicerata</taxon>
        <taxon>Arachnida</taxon>
        <taxon>Araneae</taxon>
        <taxon>Araneomorphae</taxon>
        <taxon>Entelegynae</taxon>
        <taxon>Araneoidea</taxon>
        <taxon>Nephilidae</taxon>
        <taxon>Nephila</taxon>
    </lineage>
</organism>
<dbReference type="Pfam" id="PF00650">
    <property type="entry name" value="CRAL_TRIO"/>
    <property type="match status" value="1"/>
</dbReference>
<accession>A0A8X6TLP5</accession>
<dbReference type="CDD" id="cd00170">
    <property type="entry name" value="SEC14"/>
    <property type="match status" value="1"/>
</dbReference>
<dbReference type="Pfam" id="PF03765">
    <property type="entry name" value="CRAL_TRIO_N"/>
    <property type="match status" value="1"/>
</dbReference>
<dbReference type="InterPro" id="IPR001251">
    <property type="entry name" value="CRAL-TRIO_dom"/>
</dbReference>
<evidence type="ECO:0000313" key="4">
    <source>
        <dbReference type="Proteomes" id="UP000887013"/>
    </source>
</evidence>
<sequence>MTVQEEISSEEMSAIEELKRRTINDISPQMHEDETLYYRFLKARDFNLKNAEIMLRKHIAFRKEFQVDTIEDFKAPEVLLKYFPTSFIGYDKEGAPIRYISMAGDPKGILNSARKRDIIKHNIFTIEEDVRRTEEQTKKLGKPVTQIMYIYDFENVTFAKATNKKALEMMLLGINLFQDNYPERTKIILQINTTIYYSMMFSIFKSIIASAILSKINCLGTDNWKGTLLQLIDADVLPAFLGGNRTDPDGNPLCHSFIVPPRDVPDHYYMKKSEKTLSSLPGVKKLTITRFSKTELTFEVHEPNSFLEWEFETKNRDIAFGVYFRENTLNHSKPVEILPKQRIDTCYEPETGIYKCEKAGTYIVVFDNSYSWIHQKDIFYRMKIRGPNETESIEIQ</sequence>
<comment type="caution">
    <text evidence="3">The sequence shown here is derived from an EMBL/GenBank/DDBJ whole genome shotgun (WGS) entry which is preliminary data.</text>
</comment>
<dbReference type="InterPro" id="IPR036865">
    <property type="entry name" value="CRAL-TRIO_dom_sf"/>
</dbReference>
<dbReference type="PANTHER" id="PTHR23324:SF83">
    <property type="entry name" value="SEC14-LIKE PROTEIN 2"/>
    <property type="match status" value="1"/>
</dbReference>
<keyword evidence="4" id="KW-1185">Reference proteome</keyword>
<dbReference type="InterPro" id="IPR036598">
    <property type="entry name" value="GOLD_dom_sf"/>
</dbReference>
<dbReference type="PROSITE" id="PS50191">
    <property type="entry name" value="CRAL_TRIO"/>
    <property type="match status" value="1"/>
</dbReference>
<gene>
    <name evidence="3" type="primary">SEC14L3</name>
    <name evidence="3" type="ORF">NPIL_538671</name>
</gene>
<dbReference type="Proteomes" id="UP000887013">
    <property type="component" value="Unassembled WGS sequence"/>
</dbReference>
<evidence type="ECO:0000259" key="1">
    <source>
        <dbReference type="PROSITE" id="PS50191"/>
    </source>
</evidence>
<dbReference type="AlphaFoldDB" id="A0A8X6TLP5"/>
<dbReference type="SMART" id="SM00516">
    <property type="entry name" value="SEC14"/>
    <property type="match status" value="1"/>
</dbReference>
<proteinExistence type="predicted"/>
<dbReference type="InterPro" id="IPR011074">
    <property type="entry name" value="CRAL/TRIO_N_dom"/>
</dbReference>
<evidence type="ECO:0000313" key="3">
    <source>
        <dbReference type="EMBL" id="GFT32507.1"/>
    </source>
</evidence>
<dbReference type="EMBL" id="BMAW01061705">
    <property type="protein sequence ID" value="GFT32507.1"/>
    <property type="molecule type" value="Genomic_DNA"/>
</dbReference>